<proteinExistence type="predicted"/>
<feature type="domain" description="Formylmethanofuran dehydrogenase subunit E" evidence="5">
    <location>
        <begin position="14"/>
        <end position="113"/>
    </location>
</feature>
<dbReference type="Pfam" id="PF02663">
    <property type="entry name" value="FmdE"/>
    <property type="match status" value="1"/>
</dbReference>
<dbReference type="Pfam" id="PF01258">
    <property type="entry name" value="zf-dskA_traR"/>
    <property type="match status" value="1"/>
</dbReference>
<evidence type="ECO:0000259" key="5">
    <source>
        <dbReference type="Pfam" id="PF02663"/>
    </source>
</evidence>
<dbReference type="KEGG" id="tjr:TherJR_1737"/>
<dbReference type="SUPFAM" id="SSF143555">
    <property type="entry name" value="FwdE-like"/>
    <property type="match status" value="1"/>
</dbReference>
<organism evidence="6 7">
    <name type="scientific">Thermincola potens (strain JR)</name>
    <dbReference type="NCBI Taxonomy" id="635013"/>
    <lineage>
        <taxon>Bacteria</taxon>
        <taxon>Bacillati</taxon>
        <taxon>Bacillota</taxon>
        <taxon>Clostridia</taxon>
        <taxon>Eubacteriales</taxon>
        <taxon>Thermincolaceae</taxon>
        <taxon>Thermincola</taxon>
    </lineage>
</organism>
<evidence type="ECO:0000256" key="3">
    <source>
        <dbReference type="ARBA" id="ARBA00022833"/>
    </source>
</evidence>
<dbReference type="GO" id="GO:0008270">
    <property type="term" value="F:zinc ion binding"/>
    <property type="evidence" value="ECO:0007669"/>
    <property type="project" value="UniProtKB-KW"/>
</dbReference>
<dbReference type="AlphaFoldDB" id="D5X7L6"/>
<accession>D5X7L6</accession>
<feature type="domain" description="Zinc finger DksA/TraR C4-type" evidence="4">
    <location>
        <begin position="140"/>
        <end position="176"/>
    </location>
</feature>
<dbReference type="eggNOG" id="COG2191">
    <property type="taxonomic scope" value="Bacteria"/>
</dbReference>
<evidence type="ECO:0000256" key="1">
    <source>
        <dbReference type="ARBA" id="ARBA00022723"/>
    </source>
</evidence>
<dbReference type="RefSeq" id="WP_013120599.1">
    <property type="nucleotide sequence ID" value="NC_014152.1"/>
</dbReference>
<dbReference type="InterPro" id="IPR003814">
    <property type="entry name" value="FmdEsu_dom"/>
</dbReference>
<dbReference type="PANTHER" id="PTHR39418">
    <property type="entry name" value="DEHYDROGENASE-RELATED"/>
    <property type="match status" value="1"/>
</dbReference>
<keyword evidence="3" id="KW-0862">Zinc</keyword>
<name>D5X7L6_THEPJ</name>
<evidence type="ECO:0000313" key="7">
    <source>
        <dbReference type="Proteomes" id="UP000002377"/>
    </source>
</evidence>
<dbReference type="Proteomes" id="UP000002377">
    <property type="component" value="Chromosome"/>
</dbReference>
<keyword evidence="2" id="KW-0863">Zinc-finger</keyword>
<dbReference type="EMBL" id="CP002028">
    <property type="protein sequence ID" value="ADG82586.1"/>
    <property type="molecule type" value="Genomic_DNA"/>
</dbReference>
<evidence type="ECO:0000259" key="4">
    <source>
        <dbReference type="Pfam" id="PF01258"/>
    </source>
</evidence>
<keyword evidence="1" id="KW-0479">Metal-binding</keyword>
<sequence>MCVEKTPWEKAVEFHGHACPGLALGFRAAQLALQELGVDRDIDEELVAIVENDSCSIDAIQSLTGCTVGKGNMVMRNNGKQVFTIGKRSGGQAVRVALKFGVMQGKGDREERIKKLLHGPAEELFDIRKVDLELPGKAIIFNTVQCSRCGEGVMEPKARLRDGKPVCPDCFSEYTRGF</sequence>
<evidence type="ECO:0000256" key="2">
    <source>
        <dbReference type="ARBA" id="ARBA00022771"/>
    </source>
</evidence>
<dbReference type="PANTHER" id="PTHR39418:SF1">
    <property type="entry name" value="DEHYDROGENASE"/>
    <property type="match status" value="1"/>
</dbReference>
<dbReference type="InterPro" id="IPR053194">
    <property type="entry name" value="tRNA_methyltr_O"/>
</dbReference>
<reference evidence="6 7" key="1">
    <citation type="submission" date="2010-05" db="EMBL/GenBank/DDBJ databases">
        <title>Complete sequence of Thermincola sp. JR.</title>
        <authorList>
            <consortium name="US DOE Joint Genome Institute"/>
            <person name="Lucas S."/>
            <person name="Copeland A."/>
            <person name="Lapidus A."/>
            <person name="Cheng J.-F."/>
            <person name="Bruce D."/>
            <person name="Goodwin L."/>
            <person name="Pitluck S."/>
            <person name="Chertkov O."/>
            <person name="Detter J.C."/>
            <person name="Han C."/>
            <person name="Tapia R."/>
            <person name="Land M."/>
            <person name="Hauser L."/>
            <person name="Kyrpides N."/>
            <person name="Mikhailova N."/>
            <person name="Hazen T.C."/>
            <person name="Woyke T."/>
        </authorList>
    </citation>
    <scope>NUCLEOTIDE SEQUENCE [LARGE SCALE GENOMIC DNA]</scope>
    <source>
        <strain evidence="6 7">JR</strain>
    </source>
</reference>
<evidence type="ECO:0000313" key="6">
    <source>
        <dbReference type="EMBL" id="ADG82586.1"/>
    </source>
</evidence>
<protein>
    <submittedName>
        <fullName evidence="6">Formylmethanofuran dehydrogenase subunit E region</fullName>
    </submittedName>
</protein>
<dbReference type="InterPro" id="IPR000962">
    <property type="entry name" value="Znf_DskA_TraR"/>
</dbReference>
<dbReference type="STRING" id="635013.TherJR_1737"/>
<dbReference type="InterPro" id="IPR026328">
    <property type="entry name" value="FmdE"/>
</dbReference>
<dbReference type="HOGENOM" id="CLU_087508_0_0_9"/>
<dbReference type="OrthoDB" id="9804309at2"/>
<dbReference type="PIRSF" id="PIRSF006578">
    <property type="entry name" value="FwdE"/>
    <property type="match status" value="1"/>
</dbReference>
<dbReference type="Gene3D" id="3.30.1330.130">
    <property type="match status" value="1"/>
</dbReference>
<gene>
    <name evidence="6" type="ordered locus">TherJR_1737</name>
</gene>
<keyword evidence="7" id="KW-1185">Reference proteome</keyword>